<dbReference type="Proteomes" id="UP000553706">
    <property type="component" value="Unassembled WGS sequence"/>
</dbReference>
<gene>
    <name evidence="1" type="ORF">HNP71_000221</name>
</gene>
<evidence type="ECO:0000313" key="2">
    <source>
        <dbReference type="Proteomes" id="UP000553706"/>
    </source>
</evidence>
<accession>A0A840VAY8</accession>
<dbReference type="EMBL" id="JACHFJ010000001">
    <property type="protein sequence ID" value="MBB5371997.1"/>
    <property type="molecule type" value="Genomic_DNA"/>
</dbReference>
<protein>
    <submittedName>
        <fullName evidence="1">Uncharacterized protein</fullName>
    </submittedName>
</protein>
<name>A0A840VAY8_9PROT</name>
<dbReference type="RefSeq" id="WP_183265000.1">
    <property type="nucleotide sequence ID" value="NZ_JACHFJ010000001.1"/>
</dbReference>
<organism evidence="1 2">
    <name type="scientific">Acidocella aromatica</name>
    <dbReference type="NCBI Taxonomy" id="1303579"/>
    <lineage>
        <taxon>Bacteria</taxon>
        <taxon>Pseudomonadati</taxon>
        <taxon>Pseudomonadota</taxon>
        <taxon>Alphaproteobacteria</taxon>
        <taxon>Acetobacterales</taxon>
        <taxon>Acidocellaceae</taxon>
        <taxon>Acidocella</taxon>
    </lineage>
</organism>
<dbReference type="AlphaFoldDB" id="A0A840VAY8"/>
<sequence length="106" mass="12020">MDEEIQPLEALLTRFSSPERLPEVQRVDFAEAVRTGQDPLRVLLYLRSLGIEVREPADLFLRNDAPDEEELNAFWVPEGVAVCIQSDDLWQVFEIDRPGAKGGARP</sequence>
<keyword evidence="2" id="KW-1185">Reference proteome</keyword>
<reference evidence="1 2" key="1">
    <citation type="submission" date="2020-08" db="EMBL/GenBank/DDBJ databases">
        <title>Genomic Encyclopedia of Type Strains, Phase IV (KMG-IV): sequencing the most valuable type-strain genomes for metagenomic binning, comparative biology and taxonomic classification.</title>
        <authorList>
            <person name="Goeker M."/>
        </authorList>
    </citation>
    <scope>NUCLEOTIDE SEQUENCE [LARGE SCALE GENOMIC DNA]</scope>
    <source>
        <strain evidence="1 2">DSM 27026</strain>
    </source>
</reference>
<evidence type="ECO:0000313" key="1">
    <source>
        <dbReference type="EMBL" id="MBB5371997.1"/>
    </source>
</evidence>
<comment type="caution">
    <text evidence="1">The sequence shown here is derived from an EMBL/GenBank/DDBJ whole genome shotgun (WGS) entry which is preliminary data.</text>
</comment>
<proteinExistence type="predicted"/>